<sequence length="78" mass="8561">MMSYVINIFLLGFALIDHLNKRTQRLVRSPYGKETRTRTSEEASDPTIAAAAPCTQVLSDPSTAGGDGEELQTHPRMP</sequence>
<feature type="compositionally biased region" description="Basic and acidic residues" evidence="1">
    <location>
        <begin position="31"/>
        <end position="41"/>
    </location>
</feature>
<feature type="region of interest" description="Disordered" evidence="1">
    <location>
        <begin position="30"/>
        <end position="78"/>
    </location>
</feature>
<evidence type="ECO:0000313" key="3">
    <source>
        <dbReference type="EMBL" id="KAJ1154710.1"/>
    </source>
</evidence>
<proteinExistence type="predicted"/>
<keyword evidence="4" id="KW-1185">Reference proteome</keyword>
<evidence type="ECO:0000256" key="2">
    <source>
        <dbReference type="SAM" id="SignalP"/>
    </source>
</evidence>
<accession>A0AAV7RRV0</accession>
<evidence type="ECO:0000256" key="1">
    <source>
        <dbReference type="SAM" id="MobiDB-lite"/>
    </source>
</evidence>
<dbReference type="EMBL" id="JANPWB010000009">
    <property type="protein sequence ID" value="KAJ1154710.1"/>
    <property type="molecule type" value="Genomic_DNA"/>
</dbReference>
<comment type="caution">
    <text evidence="3">The sequence shown here is derived from an EMBL/GenBank/DDBJ whole genome shotgun (WGS) entry which is preliminary data.</text>
</comment>
<feature type="chain" id="PRO_5043933495" evidence="2">
    <location>
        <begin position="17"/>
        <end position="78"/>
    </location>
</feature>
<organism evidence="3 4">
    <name type="scientific">Pleurodeles waltl</name>
    <name type="common">Iberian ribbed newt</name>
    <dbReference type="NCBI Taxonomy" id="8319"/>
    <lineage>
        <taxon>Eukaryota</taxon>
        <taxon>Metazoa</taxon>
        <taxon>Chordata</taxon>
        <taxon>Craniata</taxon>
        <taxon>Vertebrata</taxon>
        <taxon>Euteleostomi</taxon>
        <taxon>Amphibia</taxon>
        <taxon>Batrachia</taxon>
        <taxon>Caudata</taxon>
        <taxon>Salamandroidea</taxon>
        <taxon>Salamandridae</taxon>
        <taxon>Pleurodelinae</taxon>
        <taxon>Pleurodeles</taxon>
    </lineage>
</organism>
<keyword evidence="2" id="KW-0732">Signal</keyword>
<protein>
    <submittedName>
        <fullName evidence="3">Uncharacterized protein</fullName>
    </submittedName>
</protein>
<feature type="signal peptide" evidence="2">
    <location>
        <begin position="1"/>
        <end position="16"/>
    </location>
</feature>
<name>A0AAV7RRV0_PLEWA</name>
<dbReference type="AlphaFoldDB" id="A0AAV7RRV0"/>
<reference evidence="3" key="1">
    <citation type="journal article" date="2022" name="bioRxiv">
        <title>Sequencing and chromosome-scale assembly of the giantPleurodeles waltlgenome.</title>
        <authorList>
            <person name="Brown T."/>
            <person name="Elewa A."/>
            <person name="Iarovenko S."/>
            <person name="Subramanian E."/>
            <person name="Araus A.J."/>
            <person name="Petzold A."/>
            <person name="Susuki M."/>
            <person name="Suzuki K.-i.T."/>
            <person name="Hayashi T."/>
            <person name="Toyoda A."/>
            <person name="Oliveira C."/>
            <person name="Osipova E."/>
            <person name="Leigh N.D."/>
            <person name="Simon A."/>
            <person name="Yun M.H."/>
        </authorList>
    </citation>
    <scope>NUCLEOTIDE SEQUENCE</scope>
    <source>
        <strain evidence="3">20211129_DDA</strain>
        <tissue evidence="3">Liver</tissue>
    </source>
</reference>
<evidence type="ECO:0000313" key="4">
    <source>
        <dbReference type="Proteomes" id="UP001066276"/>
    </source>
</evidence>
<gene>
    <name evidence="3" type="ORF">NDU88_007453</name>
</gene>
<dbReference type="Proteomes" id="UP001066276">
    <property type="component" value="Chromosome 5"/>
</dbReference>